<accession>A0A1U9NQR4</accession>
<keyword evidence="3" id="KW-1185">Reference proteome</keyword>
<keyword evidence="1" id="KW-0812">Transmembrane</keyword>
<dbReference type="KEGG" id="alus:STSP2_03160"/>
<keyword evidence="1" id="KW-0472">Membrane</keyword>
<name>A0A1U9NQR4_9BACT</name>
<dbReference type="RefSeq" id="WP_146663594.1">
    <property type="nucleotide sequence ID" value="NZ_CP019791.1"/>
</dbReference>
<keyword evidence="1" id="KW-1133">Transmembrane helix</keyword>
<dbReference type="EMBL" id="CP019791">
    <property type="protein sequence ID" value="AQT69960.1"/>
    <property type="molecule type" value="Genomic_DNA"/>
</dbReference>
<reference evidence="3" key="1">
    <citation type="submission" date="2017-02" db="EMBL/GenBank/DDBJ databases">
        <title>Comparative genomics and description of representatives of a novel lineage of planctomycetes thriving in anoxic sediments.</title>
        <authorList>
            <person name="Spring S."/>
            <person name="Bunk B."/>
            <person name="Sproer C."/>
        </authorList>
    </citation>
    <scope>NUCLEOTIDE SEQUENCE [LARGE SCALE GENOMIC DNA]</scope>
    <source>
        <strain evidence="3">ST-NAGAB-D1</strain>
    </source>
</reference>
<gene>
    <name evidence="2" type="ORF">STSP2_03160</name>
</gene>
<dbReference type="Proteomes" id="UP000189674">
    <property type="component" value="Chromosome"/>
</dbReference>
<feature type="transmembrane region" description="Helical" evidence="1">
    <location>
        <begin position="41"/>
        <end position="64"/>
    </location>
</feature>
<dbReference type="AlphaFoldDB" id="A0A1U9NQR4"/>
<evidence type="ECO:0000313" key="3">
    <source>
        <dbReference type="Proteomes" id="UP000189674"/>
    </source>
</evidence>
<sequence length="65" mass="7242">MPDNEHQPDCPHHGEINAEIRNLKASDARQWDVLERVQNRLPVWATTWIGVLMAIAGALGTALLT</sequence>
<dbReference type="STRING" id="1936003.STSP2_03160"/>
<evidence type="ECO:0000313" key="2">
    <source>
        <dbReference type="EMBL" id="AQT69960.1"/>
    </source>
</evidence>
<proteinExistence type="predicted"/>
<evidence type="ECO:0000256" key="1">
    <source>
        <dbReference type="SAM" id="Phobius"/>
    </source>
</evidence>
<organism evidence="2 3">
    <name type="scientific">Anaerohalosphaera lusitana</name>
    <dbReference type="NCBI Taxonomy" id="1936003"/>
    <lineage>
        <taxon>Bacteria</taxon>
        <taxon>Pseudomonadati</taxon>
        <taxon>Planctomycetota</taxon>
        <taxon>Phycisphaerae</taxon>
        <taxon>Sedimentisphaerales</taxon>
        <taxon>Anaerohalosphaeraceae</taxon>
        <taxon>Anaerohalosphaera</taxon>
    </lineage>
</organism>
<protein>
    <submittedName>
        <fullName evidence="2">Uncharacterized protein</fullName>
    </submittedName>
</protein>